<evidence type="ECO:0000256" key="23">
    <source>
        <dbReference type="ARBA" id="ARBA00023054"/>
    </source>
</evidence>
<dbReference type="InterPro" id="IPR023392">
    <property type="entry name" value="Tom20_dom_sf"/>
</dbReference>
<dbReference type="SMART" id="SM01289">
    <property type="entry name" value="PYRIN"/>
    <property type="match status" value="1"/>
</dbReference>
<dbReference type="Pfam" id="PF02758">
    <property type="entry name" value="PYRIN"/>
    <property type="match status" value="1"/>
</dbReference>
<dbReference type="InterPro" id="IPR002056">
    <property type="entry name" value="MAS20"/>
</dbReference>
<evidence type="ECO:0000256" key="25">
    <source>
        <dbReference type="ARBA" id="ARBA00023136"/>
    </source>
</evidence>
<evidence type="ECO:0000259" key="43">
    <source>
        <dbReference type="PROSITE" id="PS50824"/>
    </source>
</evidence>
<evidence type="ECO:0000256" key="40">
    <source>
        <dbReference type="SAM" id="MobiDB-lite"/>
    </source>
</evidence>
<dbReference type="SUPFAM" id="SSF47986">
    <property type="entry name" value="DEATH domain"/>
    <property type="match status" value="1"/>
</dbReference>
<keyword evidence="31" id="KW-0968">Cytoplasmic vesicle</keyword>
<evidence type="ECO:0000256" key="7">
    <source>
        <dbReference type="ARBA" id="ARBA00005792"/>
    </source>
</evidence>
<dbReference type="GO" id="GO:0006954">
    <property type="term" value="P:inflammatory response"/>
    <property type="evidence" value="ECO:0007669"/>
    <property type="project" value="UniProtKB-KW"/>
</dbReference>
<dbReference type="AlphaFoldDB" id="A0A6B0QYY3"/>
<keyword evidence="8" id="KW-0813">Transport</keyword>
<keyword evidence="13 41" id="KW-0812">Transmembrane</keyword>
<evidence type="ECO:0000256" key="26">
    <source>
        <dbReference type="ARBA" id="ARBA00023198"/>
    </source>
</evidence>
<keyword evidence="23" id="KW-0175">Coiled coil</keyword>
<evidence type="ECO:0000259" key="42">
    <source>
        <dbReference type="PROSITE" id="PS50119"/>
    </source>
</evidence>
<evidence type="ECO:0000256" key="37">
    <source>
        <dbReference type="ARBA" id="ARBA00066012"/>
    </source>
</evidence>
<evidence type="ECO:0000256" key="41">
    <source>
        <dbReference type="SAM" id="Phobius"/>
    </source>
</evidence>
<dbReference type="GO" id="GO:0016031">
    <property type="term" value="P:tRNA import into mitochondrion"/>
    <property type="evidence" value="ECO:0007669"/>
    <property type="project" value="TreeGrafter"/>
</dbReference>
<evidence type="ECO:0000256" key="14">
    <source>
        <dbReference type="ARBA" id="ARBA00022701"/>
    </source>
</evidence>
<reference evidence="44" key="1">
    <citation type="submission" date="2019-10" db="EMBL/GenBank/DDBJ databases">
        <title>The sequence and de novo assembly of the wild yak genome.</title>
        <authorList>
            <person name="Liu Y."/>
        </authorList>
    </citation>
    <scope>NUCLEOTIDE SEQUENCE [LARGE SCALE GENOMIC DNA]</scope>
    <source>
        <strain evidence="44">WY2019</strain>
    </source>
</reference>
<keyword evidence="15" id="KW-0479">Metal-binding</keyword>
<evidence type="ECO:0000256" key="10">
    <source>
        <dbReference type="ARBA" id="ARBA00022499"/>
    </source>
</evidence>
<dbReference type="GO" id="GO:0005776">
    <property type="term" value="C:autophagosome"/>
    <property type="evidence" value="ECO:0007669"/>
    <property type="project" value="UniProtKB-SubCell"/>
</dbReference>
<organism evidence="44 45">
    <name type="scientific">Bos mutus</name>
    <name type="common">wild yak</name>
    <dbReference type="NCBI Taxonomy" id="72004"/>
    <lineage>
        <taxon>Eukaryota</taxon>
        <taxon>Metazoa</taxon>
        <taxon>Chordata</taxon>
        <taxon>Craniata</taxon>
        <taxon>Vertebrata</taxon>
        <taxon>Euteleostomi</taxon>
        <taxon>Mammalia</taxon>
        <taxon>Eutheria</taxon>
        <taxon>Laurasiatheria</taxon>
        <taxon>Artiodactyla</taxon>
        <taxon>Ruminantia</taxon>
        <taxon>Pecora</taxon>
        <taxon>Bovidae</taxon>
        <taxon>Bovinae</taxon>
        <taxon>Bos</taxon>
    </lineage>
</organism>
<proteinExistence type="inferred from homology"/>
<dbReference type="GO" id="GO:0006605">
    <property type="term" value="P:protein targeting"/>
    <property type="evidence" value="ECO:0007669"/>
    <property type="project" value="InterPro"/>
</dbReference>
<evidence type="ECO:0000256" key="21">
    <source>
        <dbReference type="ARBA" id="ARBA00022927"/>
    </source>
</evidence>
<dbReference type="GO" id="GO:0008270">
    <property type="term" value="F:zinc ion binding"/>
    <property type="evidence" value="ECO:0007669"/>
    <property type="project" value="UniProtKB-KW"/>
</dbReference>
<comment type="similarity">
    <text evidence="7">Belongs to the Tom20 family.</text>
</comment>
<evidence type="ECO:0000256" key="35">
    <source>
        <dbReference type="ARBA" id="ARBA00045823"/>
    </source>
</evidence>
<evidence type="ECO:0000256" key="9">
    <source>
        <dbReference type="ARBA" id="ARBA00022490"/>
    </source>
</evidence>
<comment type="subunit">
    <text evidence="36">Forms part of the preprotein translocase complex of the outer mitochondrial membrane (TOM complex) which consists of at least 7 different proteins (TOMM5, TOMM6, TOMM7, TOMM20, TOMM22, TOMM40 and TOMM70). Interacts with TOM22. Interacts with APEX1. Interacts with TBC1D21. Upon mitochondrial depolarization, interacts with PINK1; the interaction is required for PINK1-TOM-TIM23 supercomplex formation which is critical for PINK1 stabilization at the outer mitochondrial membrane, kinase activation and downstream mitophagy.</text>
</comment>
<evidence type="ECO:0000256" key="31">
    <source>
        <dbReference type="ARBA" id="ARBA00023329"/>
    </source>
</evidence>
<dbReference type="GO" id="GO:0005874">
    <property type="term" value="C:microtubule"/>
    <property type="evidence" value="ECO:0007669"/>
    <property type="project" value="UniProtKB-KW"/>
</dbReference>
<dbReference type="GO" id="GO:0005634">
    <property type="term" value="C:nucleus"/>
    <property type="evidence" value="ECO:0007669"/>
    <property type="project" value="UniProtKB-SubCell"/>
</dbReference>
<sequence>MVGRNSAIAAGVCGALFIGYCIYFDRKRRSDPNFKNRLRERRKKQKLAKERAGLSKLPDLKDAEAVQKFFLEEIQLGEELLAQGEYEKGVDHLTNAIAVCGQPQQLLQVLQQTLPPPVFQMLLTKLPTISQRIAKIKELKKQTAESTLKGLTVWTDSSFFPQKQDDCLQSLLVTTMVRTRSDHLLYSLEELLPYDFEKFKFKLQNTSLEKEHLRIPRGQLQTAEPVKLASLMVNHYGEEYAVQLTLQVLRAINQHLLAEELHQVISPECRIQESDTDSSAMSGSSGEMKPKSLKTPDGLEGDKQRQSADGAGCPPSSQPEASRGPQKKPLGKQRDQKGSEGLEVQSKLGAKNTTLSSKRSPFLTKVPREKEKGSCPSVRLRRNASSAGRLQGLTSGSLAGSPGRKETKISEVYLPSGKKRPKSLELTISPEETGPLNPEILLLQEKMNTENPSSATTASEVATLKTGPTVTLEKGFRNPGHATTLEGTALRNTPLSVPLAGKMMIGEHLEPTAPSERSGTGAPKASSVPHEPSDPEVSPSSGRLQDKAVCPLCRAQEGDPVGGSCVHISCSCSAASRDPEASLSRSASCPRCQDLLPGKSHGSREWQEGLQMASLNPKSLPQCERHMKQAQLLFCEDHGEPICLICRLSQEHRGHRVRPIEEAALEYKEQIQKQLDHLKELRKSGEEQRSQGDKKTVNSLKQAETQKQRIQYQLEQLCQFLEQQERLFVAWLEELGQTIGQVRETYGTQRTRDIALLDKLIGELEAKQCQPEWELMKDIGVTLHRAKMVTVPELWATPPEVKEKIHLLYQKSEFVEKRVKHFLETLRSEVETFNVAELIGGQAP</sequence>
<dbReference type="InterPro" id="IPR004020">
    <property type="entry name" value="DAPIN"/>
</dbReference>
<evidence type="ECO:0000256" key="13">
    <source>
        <dbReference type="ARBA" id="ARBA00022692"/>
    </source>
</evidence>
<dbReference type="PANTHER" id="PTHR12430">
    <property type="entry name" value="MITOCHONDRIAL IMPORT RECEPTOR SUBUNIT TOM20"/>
    <property type="match status" value="1"/>
</dbReference>
<dbReference type="InterPro" id="IPR000315">
    <property type="entry name" value="Znf_B-box"/>
</dbReference>
<feature type="domain" description="Pyrin" evidence="43">
    <location>
        <begin position="176"/>
        <end position="267"/>
    </location>
</feature>
<evidence type="ECO:0000256" key="12">
    <source>
        <dbReference type="ARBA" id="ARBA00022588"/>
    </source>
</evidence>
<dbReference type="GO" id="GO:0005742">
    <property type="term" value="C:mitochondrial outer membrane translocase complex"/>
    <property type="evidence" value="ECO:0007669"/>
    <property type="project" value="InterPro"/>
</dbReference>
<dbReference type="GO" id="GO:0001726">
    <property type="term" value="C:ruffle"/>
    <property type="evidence" value="ECO:0007669"/>
    <property type="project" value="UniProtKB-SubCell"/>
</dbReference>
<dbReference type="GO" id="GO:0045087">
    <property type="term" value="P:innate immune response"/>
    <property type="evidence" value="ECO:0007669"/>
    <property type="project" value="UniProtKB-KW"/>
</dbReference>
<dbReference type="PRINTS" id="PR01989">
    <property type="entry name" value="EUOM20RECPTR"/>
</dbReference>
<dbReference type="SMART" id="SM00336">
    <property type="entry name" value="BBOX"/>
    <property type="match status" value="1"/>
</dbReference>
<dbReference type="Gene3D" id="3.30.160.60">
    <property type="entry name" value="Classic Zinc Finger"/>
    <property type="match status" value="1"/>
</dbReference>
<accession>A0A6B0QYY3</accession>
<comment type="caution">
    <text evidence="44">The sequence shown here is derived from an EMBL/GenBank/DDBJ whole genome shotgun (WGS) entry which is preliminary data.</text>
</comment>
<dbReference type="Pfam" id="PF00643">
    <property type="entry name" value="zf-B_box"/>
    <property type="match status" value="1"/>
</dbReference>
<dbReference type="InterPro" id="IPR011029">
    <property type="entry name" value="DEATH-like_dom_sf"/>
</dbReference>
<name>A0A6B0QYY3_9CETA</name>
<keyword evidence="11" id="KW-0597">Phosphoprotein</keyword>
<keyword evidence="16 39" id="KW-0863">Zinc-finger</keyword>
<keyword evidence="10" id="KW-1017">Isopeptide bond</keyword>
<evidence type="ECO:0000256" key="36">
    <source>
        <dbReference type="ARBA" id="ARBA00049677"/>
    </source>
</evidence>
<feature type="region of interest" description="Disordered" evidence="40">
    <location>
        <begin position="268"/>
        <end position="436"/>
    </location>
</feature>
<evidence type="ECO:0000256" key="15">
    <source>
        <dbReference type="ARBA" id="ARBA00022723"/>
    </source>
</evidence>
<dbReference type="SUPFAM" id="SSF57845">
    <property type="entry name" value="B-box zinc-binding domain"/>
    <property type="match status" value="1"/>
</dbReference>
<evidence type="ECO:0000256" key="30">
    <source>
        <dbReference type="ARBA" id="ARBA00023273"/>
    </source>
</evidence>
<protein>
    <recommendedName>
        <fullName evidence="32">Mitochondrial import receptor subunit TOM20 homolog</fullName>
    </recommendedName>
    <alternativeName>
        <fullName evidence="34">Mitochondrial 20 kDa outer membrane protein</fullName>
    </alternativeName>
    <alternativeName>
        <fullName evidence="33">Outer mitochondrial membrane receptor Tom20</fullName>
    </alternativeName>
    <alternativeName>
        <fullName evidence="38">Pyrin</fullName>
    </alternativeName>
</protein>
<dbReference type="Proteomes" id="UP000322234">
    <property type="component" value="Unassembled WGS sequence"/>
</dbReference>
<dbReference type="GO" id="GO:0032731">
    <property type="term" value="P:positive regulation of interleukin-1 beta production"/>
    <property type="evidence" value="ECO:0007669"/>
    <property type="project" value="UniProtKB-ARBA"/>
</dbReference>
<dbReference type="CDD" id="cd08321">
    <property type="entry name" value="Pyrin_ASC-like"/>
    <property type="match status" value="1"/>
</dbReference>
<comment type="subcellular location">
    <subcellularLocation>
        <location evidence="5">Cell projection</location>
        <location evidence="5">Lamellipodium</location>
    </subcellularLocation>
    <subcellularLocation>
        <location evidence="4">Cell projection</location>
        <location evidence="4">Ruffle</location>
    </subcellularLocation>
    <subcellularLocation>
        <location evidence="2">Cytoplasm</location>
        <location evidence="2">Cytoskeleton</location>
    </subcellularLocation>
    <subcellularLocation>
        <location evidence="3">Cytoplasmic vesicle</location>
        <location evidence="3">Autophagosome</location>
    </subcellularLocation>
    <subcellularLocation>
        <location evidence="6">Mitochondrion outer membrane</location>
        <topology evidence="6">Single-pass membrane protein</topology>
    </subcellularLocation>
    <subcellularLocation>
        <location evidence="1">Nucleus</location>
    </subcellularLocation>
</comment>
<dbReference type="PROSITE" id="PS50119">
    <property type="entry name" value="ZF_BBOX"/>
    <property type="match status" value="1"/>
</dbReference>
<evidence type="ECO:0000256" key="2">
    <source>
        <dbReference type="ARBA" id="ARBA00004245"/>
    </source>
</evidence>
<feature type="domain" description="B box-type" evidence="42">
    <location>
        <begin position="618"/>
        <end position="660"/>
    </location>
</feature>
<dbReference type="FunFam" id="3.30.160.60:FF:001023">
    <property type="entry name" value="MEFV, pyrin innate immunity regulator"/>
    <property type="match status" value="1"/>
</dbReference>
<dbReference type="Pfam" id="PF02064">
    <property type="entry name" value="MAS20"/>
    <property type="match status" value="1"/>
</dbReference>
<keyword evidence="26" id="KW-0395">Inflammatory response</keyword>
<dbReference type="Gene3D" id="1.10.533.10">
    <property type="entry name" value="Death Domain, Fas"/>
    <property type="match status" value="1"/>
</dbReference>
<evidence type="ECO:0000256" key="4">
    <source>
        <dbReference type="ARBA" id="ARBA00004466"/>
    </source>
</evidence>
<evidence type="ECO:0000256" key="32">
    <source>
        <dbReference type="ARBA" id="ARBA00040061"/>
    </source>
</evidence>
<keyword evidence="21" id="KW-0653">Protein transport</keyword>
<evidence type="ECO:0000256" key="18">
    <source>
        <dbReference type="ARBA" id="ARBA00022833"/>
    </source>
</evidence>
<evidence type="ECO:0000313" key="45">
    <source>
        <dbReference type="Proteomes" id="UP000322234"/>
    </source>
</evidence>
<evidence type="ECO:0000256" key="33">
    <source>
        <dbReference type="ARBA" id="ARBA00041526"/>
    </source>
</evidence>
<feature type="compositionally biased region" description="Polar residues" evidence="40">
    <location>
        <begin position="383"/>
        <end position="398"/>
    </location>
</feature>
<gene>
    <name evidence="44" type="ORF">E5288_WYG008903</name>
</gene>
<evidence type="ECO:0000256" key="19">
    <source>
        <dbReference type="ARBA" id="ARBA00022843"/>
    </source>
</evidence>
<evidence type="ECO:0000256" key="24">
    <source>
        <dbReference type="ARBA" id="ARBA00023128"/>
    </source>
</evidence>
<dbReference type="GO" id="GO:0008320">
    <property type="term" value="F:protein transmembrane transporter activity"/>
    <property type="evidence" value="ECO:0007669"/>
    <property type="project" value="TreeGrafter"/>
</dbReference>
<keyword evidence="12" id="KW-0399">Innate immunity</keyword>
<comment type="function">
    <text evidence="35">Central component of the receptor complex responsible for the recognition and translocation of cytosolically synthesized mitochondrial preproteins. Together with TOM22 functions as the transit peptide receptor at the surface of the mitochondrion outer membrane and facilitates the movement of preproteins into the TOM40 translocation pore. Required for the translocation across the mitochondrial outer membrane of cytochrome P450 monooxygenases.</text>
</comment>
<dbReference type="InterPro" id="IPR022422">
    <property type="entry name" value="MAS20_rcpt_metazoan"/>
</dbReference>
<dbReference type="SUPFAM" id="SSF47157">
    <property type="entry name" value="Mitochondrial import receptor subunit Tom20"/>
    <property type="match status" value="1"/>
</dbReference>
<evidence type="ECO:0000256" key="29">
    <source>
        <dbReference type="ARBA" id="ARBA00023242"/>
    </source>
</evidence>
<keyword evidence="9" id="KW-0963">Cytoplasm</keyword>
<evidence type="ECO:0000256" key="5">
    <source>
        <dbReference type="ARBA" id="ARBA00004510"/>
    </source>
</evidence>
<evidence type="ECO:0000256" key="28">
    <source>
        <dbReference type="ARBA" id="ARBA00023212"/>
    </source>
</evidence>
<dbReference type="EMBL" id="VBQZ03000005">
    <property type="protein sequence ID" value="MXQ80784.1"/>
    <property type="molecule type" value="Genomic_DNA"/>
</dbReference>
<dbReference type="PROSITE" id="PS50824">
    <property type="entry name" value="DAPIN"/>
    <property type="match status" value="1"/>
</dbReference>
<evidence type="ECO:0000256" key="27">
    <source>
        <dbReference type="ARBA" id="ARBA00023203"/>
    </source>
</evidence>
<dbReference type="PANTHER" id="PTHR12430:SF2">
    <property type="entry name" value="MITOCHONDRIAL IMPORT RECEPTOR SUBUNIT TOM20 HOMOLOG"/>
    <property type="match status" value="1"/>
</dbReference>
<evidence type="ECO:0000256" key="1">
    <source>
        <dbReference type="ARBA" id="ARBA00004123"/>
    </source>
</evidence>
<evidence type="ECO:0000256" key="22">
    <source>
        <dbReference type="ARBA" id="ARBA00022989"/>
    </source>
</evidence>
<dbReference type="GO" id="GO:0050727">
    <property type="term" value="P:regulation of inflammatory response"/>
    <property type="evidence" value="ECO:0007669"/>
    <property type="project" value="UniProtKB-ARBA"/>
</dbReference>
<evidence type="ECO:0000256" key="3">
    <source>
        <dbReference type="ARBA" id="ARBA00004419"/>
    </source>
</evidence>
<dbReference type="CDD" id="cd19771">
    <property type="entry name" value="Bbox2_TRIM20"/>
    <property type="match status" value="1"/>
</dbReference>
<keyword evidence="30" id="KW-0966">Cell projection</keyword>
<keyword evidence="24" id="KW-0496">Mitochondrion</keyword>
<dbReference type="GO" id="GO:0003779">
    <property type="term" value="F:actin binding"/>
    <property type="evidence" value="ECO:0007669"/>
    <property type="project" value="UniProtKB-KW"/>
</dbReference>
<keyword evidence="27" id="KW-0009">Actin-binding</keyword>
<keyword evidence="19" id="KW-0832">Ubl conjugation</keyword>
<evidence type="ECO:0000256" key="20">
    <source>
        <dbReference type="ARBA" id="ARBA00022859"/>
    </source>
</evidence>
<evidence type="ECO:0000256" key="34">
    <source>
        <dbReference type="ARBA" id="ARBA00042705"/>
    </source>
</evidence>
<feature type="transmembrane region" description="Helical" evidence="41">
    <location>
        <begin position="6"/>
        <end position="24"/>
    </location>
</feature>
<keyword evidence="25 41" id="KW-0472">Membrane</keyword>
<feature type="compositionally biased region" description="Low complexity" evidence="40">
    <location>
        <begin position="277"/>
        <end position="287"/>
    </location>
</feature>
<keyword evidence="14" id="KW-0493">Microtubule</keyword>
<evidence type="ECO:0000256" key="6">
    <source>
        <dbReference type="ARBA" id="ARBA00004572"/>
    </source>
</evidence>
<evidence type="ECO:0000256" key="17">
    <source>
        <dbReference type="ARBA" id="ARBA00022787"/>
    </source>
</evidence>
<evidence type="ECO:0000256" key="39">
    <source>
        <dbReference type="PROSITE-ProRule" id="PRU00024"/>
    </source>
</evidence>
<dbReference type="GO" id="GO:0030150">
    <property type="term" value="P:protein import into mitochondrial matrix"/>
    <property type="evidence" value="ECO:0007669"/>
    <property type="project" value="TreeGrafter"/>
</dbReference>
<keyword evidence="45" id="KW-1185">Reference proteome</keyword>
<evidence type="ECO:0000256" key="38">
    <source>
        <dbReference type="ARBA" id="ARBA00071077"/>
    </source>
</evidence>
<dbReference type="FunFam" id="1.10.533.10:FF:000048">
    <property type="entry name" value="MEFV, pyrin innate immunity regulator"/>
    <property type="match status" value="1"/>
</dbReference>
<dbReference type="FunFam" id="1.20.960.10:FF:000001">
    <property type="entry name" value="Mitochondrial import receptor subunit TOM20 homolog"/>
    <property type="match status" value="1"/>
</dbReference>
<evidence type="ECO:0000256" key="8">
    <source>
        <dbReference type="ARBA" id="ARBA00022448"/>
    </source>
</evidence>
<keyword evidence="28" id="KW-0206">Cytoskeleton</keyword>
<feature type="region of interest" description="Disordered" evidence="40">
    <location>
        <begin position="510"/>
        <end position="543"/>
    </location>
</feature>
<dbReference type="GO" id="GO:0031410">
    <property type="term" value="C:cytoplasmic vesicle"/>
    <property type="evidence" value="ECO:0007669"/>
    <property type="project" value="UniProtKB-KW"/>
</dbReference>
<dbReference type="PRINTS" id="PR00351">
    <property type="entry name" value="OM20RECEPTOR"/>
</dbReference>
<keyword evidence="20" id="KW-0391">Immunity</keyword>
<dbReference type="GO" id="GO:0006886">
    <property type="term" value="P:intracellular protein transport"/>
    <property type="evidence" value="ECO:0007669"/>
    <property type="project" value="InterPro"/>
</dbReference>
<evidence type="ECO:0000313" key="44">
    <source>
        <dbReference type="EMBL" id="MXQ80784.1"/>
    </source>
</evidence>
<dbReference type="GO" id="GO:0030027">
    <property type="term" value="C:lamellipodium"/>
    <property type="evidence" value="ECO:0007669"/>
    <property type="project" value="UniProtKB-SubCell"/>
</dbReference>
<evidence type="ECO:0000256" key="11">
    <source>
        <dbReference type="ARBA" id="ARBA00022553"/>
    </source>
</evidence>
<dbReference type="Gene3D" id="1.20.960.10">
    <property type="entry name" value="Mitochondrial outer membrane translocase complex, subunit Tom20 domain"/>
    <property type="match status" value="1"/>
</dbReference>
<dbReference type="GO" id="GO:0030943">
    <property type="term" value="F:mitochondrion targeting sequence binding"/>
    <property type="evidence" value="ECO:0007669"/>
    <property type="project" value="TreeGrafter"/>
</dbReference>
<keyword evidence="22 41" id="KW-1133">Transmembrane helix</keyword>
<evidence type="ECO:0000256" key="16">
    <source>
        <dbReference type="ARBA" id="ARBA00022771"/>
    </source>
</evidence>
<comment type="subunit">
    <text evidence="37">Homotrimer. Interacts (via the B box-type zinc finger) with PSTPIP1. Interacts (via the B30.2/SPRY domain) with several components of the inflammasome complex, including CASP1 p20 and p10 subunits, CASP5, PYCARD, NLRP1, NLRP2 and NLRP3, as well as with unprocessed IL1B; this interaction may lead to autophagic degradation of these proteins. Component of the AIM2 PANoptosome complex, a multiprotein complex that drives inflammatory cell death (PANoptosis). Interacts with NFKBIA and RELA. Interacts weakly with VASP and ACTR3. Interacts with active ULK1 (phosphorylated on 'Ser-317') and BECN1 simultaneously. Also interacts with ATG16L1 (via WD repeats), and with ATG8 family members, including GABARAP, GABARAPL1 and, to a lesser extent, GABARAPL2, MAP1LC3A/LC3A and MAP1LC3C/LC3C. Interacts with TRIM21. Interacts with YWHAB, YWHAE, YWHAG, YWHAH, YWHAQ and YWHAZ; the interaction is required for the down-regulation of pyrin pro-inflammatory activity.</text>
</comment>
<keyword evidence="17" id="KW-1000">Mitochondrion outer membrane</keyword>
<keyword evidence="18" id="KW-0862">Zinc</keyword>
<keyword evidence="29" id="KW-0539">Nucleus</keyword>